<evidence type="ECO:0000259" key="1">
    <source>
        <dbReference type="PROSITE" id="PS51186"/>
    </source>
</evidence>
<dbReference type="Gene3D" id="3.40.630.30">
    <property type="match status" value="1"/>
</dbReference>
<evidence type="ECO:0000313" key="2">
    <source>
        <dbReference type="EMBL" id="MFM9607364.1"/>
    </source>
</evidence>
<reference evidence="2 3" key="1">
    <citation type="submission" date="2024-12" db="EMBL/GenBank/DDBJ databases">
        <title>Forecasting of Potato common scab and diversities of Pathogenic streptomyces spp. in china.</title>
        <authorList>
            <person name="Handique U."/>
            <person name="Wu J."/>
        </authorList>
    </citation>
    <scope>NUCLEOTIDE SEQUENCE [LARGE SCALE GENOMIC DNA]</scope>
    <source>
        <strain evidence="2 3">ZRIMU1530</strain>
    </source>
</reference>
<proteinExistence type="predicted"/>
<comment type="caution">
    <text evidence="2">The sequence shown here is derived from an EMBL/GenBank/DDBJ whole genome shotgun (WGS) entry which is preliminary data.</text>
</comment>
<keyword evidence="2" id="KW-0012">Acyltransferase</keyword>
<organism evidence="2 3">
    <name type="scientific">Streptomyces niveiscabiei</name>
    <dbReference type="NCBI Taxonomy" id="164115"/>
    <lineage>
        <taxon>Bacteria</taxon>
        <taxon>Bacillati</taxon>
        <taxon>Actinomycetota</taxon>
        <taxon>Actinomycetes</taxon>
        <taxon>Kitasatosporales</taxon>
        <taxon>Streptomycetaceae</taxon>
        <taxon>Streptomyces</taxon>
    </lineage>
</organism>
<evidence type="ECO:0000313" key="3">
    <source>
        <dbReference type="Proteomes" id="UP001631957"/>
    </source>
</evidence>
<dbReference type="EMBL" id="JBJVNI010000001">
    <property type="protein sequence ID" value="MFM9607364.1"/>
    <property type="molecule type" value="Genomic_DNA"/>
</dbReference>
<dbReference type="GO" id="GO:0016746">
    <property type="term" value="F:acyltransferase activity"/>
    <property type="evidence" value="ECO:0007669"/>
    <property type="project" value="UniProtKB-KW"/>
</dbReference>
<dbReference type="CDD" id="cd04301">
    <property type="entry name" value="NAT_SF"/>
    <property type="match status" value="1"/>
</dbReference>
<feature type="domain" description="N-acetyltransferase" evidence="1">
    <location>
        <begin position="10"/>
        <end position="186"/>
    </location>
</feature>
<keyword evidence="2" id="KW-0808">Transferase</keyword>
<sequence length="194" mass="21390">MTMGDSPIAMERWEGLECAGQLDVVLPVYKEVWVKPPYCEGVKGIADFVDRFAQEVRLPRARLVVARSGDLPIGYAFGYPLPSDTGWWKAMRKKVPAEFAAETGRRTLAIVELAVRAAWRRRGVAAQLHAHLLEGLDVDRITLAVRPEPEAAPAHAAYAAWGYRKVGTWRPADDEPVSHIMLLSLPVAAHGAGR</sequence>
<dbReference type="RefSeq" id="WP_409120131.1">
    <property type="nucleotide sequence ID" value="NZ_JBJVNI010000001.1"/>
</dbReference>
<gene>
    <name evidence="2" type="ORF">ACKI18_01415</name>
</gene>
<dbReference type="PROSITE" id="PS51186">
    <property type="entry name" value="GNAT"/>
    <property type="match status" value="1"/>
</dbReference>
<name>A0ABW9HH32_9ACTN</name>
<dbReference type="Proteomes" id="UP001631957">
    <property type="component" value="Unassembled WGS sequence"/>
</dbReference>
<dbReference type="InterPro" id="IPR000182">
    <property type="entry name" value="GNAT_dom"/>
</dbReference>
<dbReference type="InterPro" id="IPR016181">
    <property type="entry name" value="Acyl_CoA_acyltransferase"/>
</dbReference>
<protein>
    <submittedName>
        <fullName evidence="2">GNAT family N-acetyltransferase</fullName>
        <ecNumber evidence="2">2.3.1.-</ecNumber>
    </submittedName>
</protein>
<dbReference type="EC" id="2.3.1.-" evidence="2"/>
<keyword evidence="3" id="KW-1185">Reference proteome</keyword>
<accession>A0ABW9HH32</accession>
<dbReference type="Pfam" id="PF00583">
    <property type="entry name" value="Acetyltransf_1"/>
    <property type="match status" value="1"/>
</dbReference>
<dbReference type="SUPFAM" id="SSF55729">
    <property type="entry name" value="Acyl-CoA N-acyltransferases (Nat)"/>
    <property type="match status" value="1"/>
</dbReference>